<dbReference type="RefSeq" id="WP_135622542.1">
    <property type="nucleotide sequence ID" value="NZ_MPRL01000095.1"/>
</dbReference>
<dbReference type="SUPFAM" id="SSF51735">
    <property type="entry name" value="NAD(P)-binding Rossmann-fold domains"/>
    <property type="match status" value="1"/>
</dbReference>
<evidence type="ECO:0000313" key="2">
    <source>
        <dbReference type="EMBL" id="OOZ38388.1"/>
    </source>
</evidence>
<keyword evidence="3" id="KW-1185">Reference proteome</keyword>
<dbReference type="PANTHER" id="PTHR48079:SF6">
    <property type="entry name" value="NAD(P)-BINDING DOMAIN-CONTAINING PROTEIN-RELATED"/>
    <property type="match status" value="1"/>
</dbReference>
<evidence type="ECO:0000259" key="1">
    <source>
        <dbReference type="Pfam" id="PF01370"/>
    </source>
</evidence>
<dbReference type="AlphaFoldDB" id="A0A1T2KZX1"/>
<feature type="domain" description="NAD-dependent epimerase/dehydratase" evidence="1">
    <location>
        <begin position="30"/>
        <end position="232"/>
    </location>
</feature>
<dbReference type="GO" id="GO:0004029">
    <property type="term" value="F:aldehyde dehydrogenase (NAD+) activity"/>
    <property type="evidence" value="ECO:0007669"/>
    <property type="project" value="TreeGrafter"/>
</dbReference>
<dbReference type="InterPro" id="IPR051783">
    <property type="entry name" value="NAD(P)-dependent_oxidoreduct"/>
</dbReference>
<accession>A0A1T2KZX1</accession>
<protein>
    <recommendedName>
        <fullName evidence="1">NAD-dependent epimerase/dehydratase domain-containing protein</fullName>
    </recommendedName>
</protein>
<dbReference type="Proteomes" id="UP000191110">
    <property type="component" value="Unassembled WGS sequence"/>
</dbReference>
<dbReference type="GO" id="GO:0005737">
    <property type="term" value="C:cytoplasm"/>
    <property type="evidence" value="ECO:0007669"/>
    <property type="project" value="TreeGrafter"/>
</dbReference>
<proteinExistence type="predicted"/>
<dbReference type="EMBL" id="MPRL01000095">
    <property type="protein sequence ID" value="OOZ38388.1"/>
    <property type="molecule type" value="Genomic_DNA"/>
</dbReference>
<dbReference type="PANTHER" id="PTHR48079">
    <property type="entry name" value="PROTEIN YEEZ"/>
    <property type="match status" value="1"/>
</dbReference>
<comment type="caution">
    <text evidence="2">The sequence shown here is derived from an EMBL/GenBank/DDBJ whole genome shotgun (WGS) entry which is preliminary data.</text>
</comment>
<sequence length="272" mass="30129">SFARALNYEYADGVDYRGLTAFASLSMAVSEGVELIAACRNRERLETDFVGEVREGDINDVHYLSTLFDEIEVVVNGFAWTSVWGHAKASKERLLNPTLKLIETAQQKGVSRWVNISSTSVAAPDQSSNPMSRGIMRNRWPHLNNVIRIEDTLRTRASDHFGVVNLRLGLFAGRRYGLGLLPILLPRLKTHLVPWVAGGRTSCPIVDGRDIGQAILLAVTTGGLETYESFNIVGKTVPSYREVISFINREYGFPKPHPLTAMDSEAKAVSPR</sequence>
<gene>
    <name evidence="2" type="ORF">BOW53_15675</name>
</gene>
<name>A0A1T2KZX1_9GAMM</name>
<dbReference type="Pfam" id="PF01370">
    <property type="entry name" value="Epimerase"/>
    <property type="match status" value="1"/>
</dbReference>
<dbReference type="Gene3D" id="3.40.50.720">
    <property type="entry name" value="NAD(P)-binding Rossmann-like Domain"/>
    <property type="match status" value="1"/>
</dbReference>
<reference evidence="2 3" key="1">
    <citation type="submission" date="2016-11" db="EMBL/GenBank/DDBJ databases">
        <title>Mixed transmission modes and dynamic genome evolution in an obligate animal-bacterial symbiosis.</title>
        <authorList>
            <person name="Russell S.L."/>
            <person name="Corbett-Detig R.B."/>
            <person name="Cavanaugh C.M."/>
        </authorList>
    </citation>
    <scope>NUCLEOTIDE SEQUENCE [LARGE SCALE GENOMIC DNA]</scope>
    <source>
        <strain evidence="2">Sveles-Q1</strain>
    </source>
</reference>
<dbReference type="InterPro" id="IPR001509">
    <property type="entry name" value="Epimerase_deHydtase"/>
</dbReference>
<dbReference type="OrthoDB" id="9776313at2"/>
<feature type="non-terminal residue" evidence="2">
    <location>
        <position position="1"/>
    </location>
</feature>
<evidence type="ECO:0000313" key="3">
    <source>
        <dbReference type="Proteomes" id="UP000191110"/>
    </source>
</evidence>
<organism evidence="2 3">
    <name type="scientific">Solemya pervernicosa gill symbiont</name>
    <dbReference type="NCBI Taxonomy" id="642797"/>
    <lineage>
        <taxon>Bacteria</taxon>
        <taxon>Pseudomonadati</taxon>
        <taxon>Pseudomonadota</taxon>
        <taxon>Gammaproteobacteria</taxon>
        <taxon>sulfur-oxidizing symbionts</taxon>
    </lineage>
</organism>
<dbReference type="InterPro" id="IPR036291">
    <property type="entry name" value="NAD(P)-bd_dom_sf"/>
</dbReference>